<sequence length="181" mass="20014">MNRERGSGSVLALLLLSAFCLLAMLSWQQLLQVSLELIRAQRHYLRAFHQAESSLAWWLSQNWPARHGECRLHPDEPLRVCLQASQRGYGWLLCGEGGGTIMAPPLRHYQRVTLHQARTHPTTGGRTAADHTAPTGNDALALAPVPAAGWIWPCLGGGAGRSKKMAEWHKQDGGARDRDVR</sequence>
<dbReference type="Pfam" id="PF10713">
    <property type="entry name" value="DUF2509"/>
    <property type="match status" value="1"/>
</dbReference>
<name>A0ABS5YAU5_9GAMM</name>
<keyword evidence="2" id="KW-1185">Reference proteome</keyword>
<protein>
    <submittedName>
        <fullName evidence="1">DUF2509 family protein</fullName>
    </submittedName>
</protein>
<dbReference type="EMBL" id="JAFJYC010000001">
    <property type="protein sequence ID" value="MBT9432094.1"/>
    <property type="molecule type" value="Genomic_DNA"/>
</dbReference>
<evidence type="ECO:0000313" key="1">
    <source>
        <dbReference type="EMBL" id="MBT9432094.1"/>
    </source>
</evidence>
<reference evidence="1 2" key="1">
    <citation type="journal article" date="2021" name="Genome Biol. Evol.">
        <title>The evolution of interdependence in a four-way mealybug symbiosis.</title>
        <authorList>
            <person name="Garber A.I."/>
            <person name="Kupper M."/>
            <person name="Laetsch D.R."/>
            <person name="Weldon S.R."/>
            <person name="Ladinsky M.S."/>
            <person name="Bjorkman P.J."/>
            <person name="McCutcheon J.P."/>
        </authorList>
    </citation>
    <scope>NUCLEOTIDE SEQUENCE [LARGE SCALE GENOMIC DNA]</scope>
    <source>
        <strain evidence="1">SOD</strain>
    </source>
</reference>
<accession>A0ABS5YAU5</accession>
<proteinExistence type="predicted"/>
<comment type="caution">
    <text evidence="1">The sequence shown here is derived from an EMBL/GenBank/DDBJ whole genome shotgun (WGS) entry which is preliminary data.</text>
</comment>
<gene>
    <name evidence="1" type="ORF">JZM24_08100</name>
</gene>
<dbReference type="InterPro" id="IPR019652">
    <property type="entry name" value="DUF2509"/>
</dbReference>
<dbReference type="RefSeq" id="WP_215669277.1">
    <property type="nucleotide sequence ID" value="NZ_JAFJYC010000001.1"/>
</dbReference>
<evidence type="ECO:0000313" key="2">
    <source>
        <dbReference type="Proteomes" id="UP000811282"/>
    </source>
</evidence>
<organism evidence="1 2">
    <name type="scientific">Candidatus Sodalis endolongispinus</name>
    <dbReference type="NCBI Taxonomy" id="2812662"/>
    <lineage>
        <taxon>Bacteria</taxon>
        <taxon>Pseudomonadati</taxon>
        <taxon>Pseudomonadota</taxon>
        <taxon>Gammaproteobacteria</taxon>
        <taxon>Enterobacterales</taxon>
        <taxon>Bruguierivoracaceae</taxon>
        <taxon>Sodalis</taxon>
    </lineage>
</organism>
<dbReference type="Proteomes" id="UP000811282">
    <property type="component" value="Unassembled WGS sequence"/>
</dbReference>